<organism evidence="2 3">
    <name type="scientific">Opisthorchis viverrini</name>
    <name type="common">Southeast Asian liver fluke</name>
    <dbReference type="NCBI Taxonomy" id="6198"/>
    <lineage>
        <taxon>Eukaryota</taxon>
        <taxon>Metazoa</taxon>
        <taxon>Spiralia</taxon>
        <taxon>Lophotrochozoa</taxon>
        <taxon>Platyhelminthes</taxon>
        <taxon>Trematoda</taxon>
        <taxon>Digenea</taxon>
        <taxon>Opisthorchiida</taxon>
        <taxon>Opisthorchiata</taxon>
        <taxon>Opisthorchiidae</taxon>
        <taxon>Opisthorchis</taxon>
    </lineage>
</organism>
<protein>
    <submittedName>
        <fullName evidence="2">Uncharacterized protein</fullName>
    </submittedName>
</protein>
<accession>A0A074ZR95</accession>
<keyword evidence="3" id="KW-1185">Reference proteome</keyword>
<sequence>MRVREQGIQVLKRPPNRSRKVMPPTPTTPYDVKCSVPTEKITKIIDQEDIKAARNEHPVCVHTLLSHYANHLATSRRLELPCQLRAL</sequence>
<dbReference type="CTD" id="20318011"/>
<dbReference type="GeneID" id="20318011"/>
<dbReference type="EMBL" id="KL596675">
    <property type="protein sequence ID" value="KER29626.1"/>
    <property type="molecule type" value="Genomic_DNA"/>
</dbReference>
<gene>
    <name evidence="2" type="ORF">T265_03824</name>
</gene>
<dbReference type="AlphaFoldDB" id="A0A074ZR95"/>
<evidence type="ECO:0000313" key="2">
    <source>
        <dbReference type="EMBL" id="KER29626.1"/>
    </source>
</evidence>
<name>A0A074ZR95_OPIVI</name>
<feature type="region of interest" description="Disordered" evidence="1">
    <location>
        <begin position="14"/>
        <end position="33"/>
    </location>
</feature>
<dbReference type="Proteomes" id="UP000054324">
    <property type="component" value="Unassembled WGS sequence"/>
</dbReference>
<evidence type="ECO:0000313" key="3">
    <source>
        <dbReference type="Proteomes" id="UP000054324"/>
    </source>
</evidence>
<dbReference type="KEGG" id="ovi:T265_03824"/>
<reference evidence="2 3" key="1">
    <citation type="submission" date="2013-11" db="EMBL/GenBank/DDBJ databases">
        <title>Opisthorchis viverrini - life in the bile duct.</title>
        <authorList>
            <person name="Young N.D."/>
            <person name="Nagarajan N."/>
            <person name="Lin S.J."/>
            <person name="Korhonen P.K."/>
            <person name="Jex A.R."/>
            <person name="Hall R.S."/>
            <person name="Safavi-Hemami H."/>
            <person name="Kaewkong W."/>
            <person name="Bertrand D."/>
            <person name="Gao S."/>
            <person name="Seet Q."/>
            <person name="Wongkham S."/>
            <person name="Teh B.T."/>
            <person name="Wongkham C."/>
            <person name="Intapan P.M."/>
            <person name="Maleewong W."/>
            <person name="Yang X."/>
            <person name="Hu M."/>
            <person name="Wang Z."/>
            <person name="Hofmann A."/>
            <person name="Sternberg P.W."/>
            <person name="Tan P."/>
            <person name="Wang J."/>
            <person name="Gasser R.B."/>
        </authorList>
    </citation>
    <scope>NUCLEOTIDE SEQUENCE [LARGE SCALE GENOMIC DNA]</scope>
</reference>
<proteinExistence type="predicted"/>
<evidence type="ECO:0000256" key="1">
    <source>
        <dbReference type="SAM" id="MobiDB-lite"/>
    </source>
</evidence>
<dbReference type="RefSeq" id="XP_009166659.1">
    <property type="nucleotide sequence ID" value="XM_009168395.1"/>
</dbReference>